<keyword evidence="6" id="KW-1185">Reference proteome</keyword>
<dbReference type="InParanoid" id="A0A218ZFJ7"/>
<evidence type="ECO:0000313" key="6">
    <source>
        <dbReference type="Proteomes" id="UP000242519"/>
    </source>
</evidence>
<accession>A0A218ZFJ7</accession>
<protein>
    <recommendedName>
        <fullName evidence="4">Copper transport protein</fullName>
    </recommendedName>
</protein>
<evidence type="ECO:0000256" key="4">
    <source>
        <dbReference type="RuleBase" id="RU367022"/>
    </source>
</evidence>
<evidence type="ECO:0000313" key="5">
    <source>
        <dbReference type="EMBL" id="OWP06524.1"/>
    </source>
</evidence>
<dbReference type="GO" id="GO:0005375">
    <property type="term" value="F:copper ion transmembrane transporter activity"/>
    <property type="evidence" value="ECO:0007669"/>
    <property type="project" value="UniProtKB-UniRule"/>
</dbReference>
<dbReference type="STRING" id="503106.A0A218ZFJ7"/>
<reference evidence="5 6" key="1">
    <citation type="submission" date="2017-04" db="EMBL/GenBank/DDBJ databases">
        <title>Draft genome sequence of Marssonina coronaria NL1: causal agent of apple blotch.</title>
        <authorList>
            <person name="Cheng Q."/>
        </authorList>
    </citation>
    <scope>NUCLEOTIDE SEQUENCE [LARGE SCALE GENOMIC DNA]</scope>
    <source>
        <strain evidence="5 6">NL1</strain>
    </source>
</reference>
<gene>
    <name evidence="5" type="ORF">B2J93_7074</name>
</gene>
<keyword evidence="4" id="KW-0813">Transport</keyword>
<keyword evidence="1 4" id="KW-0812">Transmembrane</keyword>
<feature type="transmembrane region" description="Helical" evidence="4">
    <location>
        <begin position="69"/>
        <end position="88"/>
    </location>
</feature>
<dbReference type="InterPro" id="IPR007274">
    <property type="entry name" value="Cop_transporter"/>
</dbReference>
<keyword evidence="4" id="KW-0187">Copper transport</keyword>
<comment type="caution">
    <text evidence="5">The sequence shown here is derived from an EMBL/GenBank/DDBJ whole genome shotgun (WGS) entry which is preliminary data.</text>
</comment>
<comment type="similarity">
    <text evidence="4">Belongs to the copper transporter (Ctr) (TC 1.A.56) family. SLC31A subfamily.</text>
</comment>
<comment type="subcellular location">
    <subcellularLocation>
        <location evidence="4">Membrane</location>
        <topology evidence="4">Multi-pass membrane protein</topology>
    </subcellularLocation>
</comment>
<evidence type="ECO:0000256" key="3">
    <source>
        <dbReference type="ARBA" id="ARBA00023136"/>
    </source>
</evidence>
<dbReference type="GO" id="GO:0016020">
    <property type="term" value="C:membrane"/>
    <property type="evidence" value="ECO:0007669"/>
    <property type="project" value="UniProtKB-SubCell"/>
</dbReference>
<organism evidence="5 6">
    <name type="scientific">Diplocarpon coronariae</name>
    <dbReference type="NCBI Taxonomy" id="2795749"/>
    <lineage>
        <taxon>Eukaryota</taxon>
        <taxon>Fungi</taxon>
        <taxon>Dikarya</taxon>
        <taxon>Ascomycota</taxon>
        <taxon>Pezizomycotina</taxon>
        <taxon>Leotiomycetes</taxon>
        <taxon>Helotiales</taxon>
        <taxon>Drepanopezizaceae</taxon>
        <taxon>Diplocarpon</taxon>
    </lineage>
</organism>
<evidence type="ECO:0000256" key="2">
    <source>
        <dbReference type="ARBA" id="ARBA00022989"/>
    </source>
</evidence>
<proteinExistence type="inferred from homology"/>
<keyword evidence="2 4" id="KW-1133">Transmembrane helix</keyword>
<dbReference type="Proteomes" id="UP000242519">
    <property type="component" value="Unassembled WGS sequence"/>
</dbReference>
<name>A0A218ZFJ7_9HELO</name>
<keyword evidence="4" id="KW-0406">Ion transport</keyword>
<keyword evidence="3 4" id="KW-0472">Membrane</keyword>
<evidence type="ECO:0000256" key="1">
    <source>
        <dbReference type="ARBA" id="ARBA00022692"/>
    </source>
</evidence>
<dbReference type="EMBL" id="MZNU01000045">
    <property type="protein sequence ID" value="OWP06524.1"/>
    <property type="molecule type" value="Genomic_DNA"/>
</dbReference>
<keyword evidence="4" id="KW-0186">Copper</keyword>
<dbReference type="Pfam" id="PF04145">
    <property type="entry name" value="Ctr"/>
    <property type="match status" value="1"/>
</dbReference>
<dbReference type="AlphaFoldDB" id="A0A218ZFJ7"/>
<dbReference type="OrthoDB" id="161814at2759"/>
<sequence>MATSVISSTILSVAKATSTAAEAIATPVAGAAMSMSMGSGDGCKLSMLLNWHTIDACFLSSIFHIRSSFTFFLACLGAFALVISLEFIRRFQRNFDRYLRKKNNYLRDKEYAAPAETEEKLLDQPIKLRAGHEVNQMKLLMWTILVVELGNIKREFAESAPK</sequence>